<accession>A0A101IQ73</accession>
<evidence type="ECO:0000313" key="3">
    <source>
        <dbReference type="Proteomes" id="UP000054598"/>
    </source>
</evidence>
<organism evidence="2 3">
    <name type="scientific">Methanoculleus marisnigri</name>
    <dbReference type="NCBI Taxonomy" id="2198"/>
    <lineage>
        <taxon>Archaea</taxon>
        <taxon>Methanobacteriati</taxon>
        <taxon>Methanobacteriota</taxon>
        <taxon>Stenosarchaea group</taxon>
        <taxon>Methanomicrobia</taxon>
        <taxon>Methanomicrobiales</taxon>
        <taxon>Methanomicrobiaceae</taxon>
        <taxon>Methanoculleus</taxon>
    </lineage>
</organism>
<dbReference type="EMBL" id="LGHE01000266">
    <property type="protein sequence ID" value="KUK99319.1"/>
    <property type="molecule type" value="Genomic_DNA"/>
</dbReference>
<keyword evidence="1" id="KW-0812">Transmembrane</keyword>
<keyword evidence="1" id="KW-0472">Membrane</keyword>
<evidence type="ECO:0000313" key="2">
    <source>
        <dbReference type="EMBL" id="KUK99319.1"/>
    </source>
</evidence>
<evidence type="ECO:0000256" key="1">
    <source>
        <dbReference type="SAM" id="Phobius"/>
    </source>
</evidence>
<feature type="non-terminal residue" evidence="2">
    <location>
        <position position="75"/>
    </location>
</feature>
<name>A0A101IQ73_9EURY</name>
<dbReference type="Proteomes" id="UP000054598">
    <property type="component" value="Unassembled WGS sequence"/>
</dbReference>
<comment type="caution">
    <text evidence="2">The sequence shown here is derived from an EMBL/GenBank/DDBJ whole genome shotgun (WGS) entry which is preliminary data.</text>
</comment>
<protein>
    <submittedName>
        <fullName evidence="2">Molybdate/tungstate transport system permease protein wtpB</fullName>
    </submittedName>
</protein>
<dbReference type="AlphaFoldDB" id="A0A101IQ73"/>
<sequence length="75" mass="8245">MKTETLPGDILQGDSEGSLPWWKQRRRQHIDWCIVWFCILGAALVGITVLAIANMATAELANPAHLIEVATSSEV</sequence>
<keyword evidence="1" id="KW-1133">Transmembrane helix</keyword>
<gene>
    <name evidence="2" type="ORF">XE10_1842</name>
</gene>
<proteinExistence type="predicted"/>
<feature type="transmembrane region" description="Helical" evidence="1">
    <location>
        <begin position="32"/>
        <end position="53"/>
    </location>
</feature>
<reference evidence="3" key="1">
    <citation type="journal article" date="2015" name="MBio">
        <title>Genome-Resolved Metagenomic Analysis Reveals Roles for Candidate Phyla and Other Microbial Community Members in Biogeochemical Transformations in Oil Reservoirs.</title>
        <authorList>
            <person name="Hu P."/>
            <person name="Tom L."/>
            <person name="Singh A."/>
            <person name="Thomas B.C."/>
            <person name="Baker B.J."/>
            <person name="Piceno Y.M."/>
            <person name="Andersen G.L."/>
            <person name="Banfield J.F."/>
        </authorList>
    </citation>
    <scope>NUCLEOTIDE SEQUENCE [LARGE SCALE GENOMIC DNA]</scope>
</reference>